<protein>
    <submittedName>
        <fullName evidence="5">Alcohol dehydrogenase family protein</fullName>
    </submittedName>
</protein>
<dbReference type="SMART" id="SM00829">
    <property type="entry name" value="PKS_ER"/>
    <property type="match status" value="1"/>
</dbReference>
<dbReference type="SUPFAM" id="SSF50129">
    <property type="entry name" value="GroES-like"/>
    <property type="match status" value="1"/>
</dbReference>
<dbReference type="GO" id="GO:0016651">
    <property type="term" value="F:oxidoreductase activity, acting on NAD(P)H"/>
    <property type="evidence" value="ECO:0007669"/>
    <property type="project" value="TreeGrafter"/>
</dbReference>
<dbReference type="Gene3D" id="3.40.50.720">
    <property type="entry name" value="NAD(P)-binding Rossmann-like Domain"/>
    <property type="match status" value="1"/>
</dbReference>
<accession>A0AAP4TVS2</accession>
<dbReference type="GO" id="GO:0070402">
    <property type="term" value="F:NADPH binding"/>
    <property type="evidence" value="ECO:0007669"/>
    <property type="project" value="TreeGrafter"/>
</dbReference>
<keyword evidence="1" id="KW-0521">NADP</keyword>
<gene>
    <name evidence="5" type="ORF">Q4535_01040</name>
</gene>
<keyword evidence="2" id="KW-0560">Oxidoreductase</keyword>
<proteinExistence type="predicted"/>
<evidence type="ECO:0000256" key="2">
    <source>
        <dbReference type="ARBA" id="ARBA00023002"/>
    </source>
</evidence>
<dbReference type="GO" id="GO:0008270">
    <property type="term" value="F:zinc ion binding"/>
    <property type="evidence" value="ECO:0007669"/>
    <property type="project" value="InterPro"/>
</dbReference>
<dbReference type="InterPro" id="IPR013154">
    <property type="entry name" value="ADH-like_N"/>
</dbReference>
<dbReference type="PANTHER" id="PTHR48106">
    <property type="entry name" value="QUINONE OXIDOREDUCTASE PIG3-RELATED"/>
    <property type="match status" value="1"/>
</dbReference>
<feature type="domain" description="Enoyl reductase (ER)" evidence="4">
    <location>
        <begin position="23"/>
        <end position="371"/>
    </location>
</feature>
<dbReference type="InterPro" id="IPR036291">
    <property type="entry name" value="NAD(P)-bd_dom_sf"/>
</dbReference>
<dbReference type="PANTHER" id="PTHR48106:SF18">
    <property type="entry name" value="QUINONE OXIDOREDUCTASE PIG3"/>
    <property type="match status" value="1"/>
</dbReference>
<sequence>MPTDTSTSSLPDSMLAIVTTGHGGYECLETQQRPVPTPGEGEVLIKVLAAGMNNTEINTRLGWYSSTITTATQQASSVHDNADADAATDKPAPPEGGWKGETPFPLIQGTDCCGEVVAMGPNADASLLGKRVLVRSCMRSEGWGSLENEWMGSDFDGAFAQFVSVRASEVFAVDCDWSDVELGSLPCAYATAENMLEQAELKAGERVLILGASGGVGSAALQLAKRRGATVYAVAGVAKHDALAELGADKLLDRKADLLEQLGHESVDLVVDNVAGDNFPVMMKLLARGGRLVTTGAIAGPMVTLDLRDLYLKNLRLLGTTAWCEATFPNLIRYVEQGEIRPLIAASFPLTEIVTAQQQFLSKGHVGKFVLEPWA</sequence>
<organism evidence="5 6">
    <name type="scientific">Cobetia amphilecti</name>
    <dbReference type="NCBI Taxonomy" id="1055104"/>
    <lineage>
        <taxon>Bacteria</taxon>
        <taxon>Pseudomonadati</taxon>
        <taxon>Pseudomonadota</taxon>
        <taxon>Gammaproteobacteria</taxon>
        <taxon>Oceanospirillales</taxon>
        <taxon>Halomonadaceae</taxon>
        <taxon>Cobetia</taxon>
    </lineage>
</organism>
<dbReference type="EMBL" id="JAUORK010000001">
    <property type="protein sequence ID" value="MDO6670693.1"/>
    <property type="molecule type" value="Genomic_DNA"/>
</dbReference>
<dbReference type="PROSITE" id="PS01162">
    <property type="entry name" value="QOR_ZETA_CRYSTAL"/>
    <property type="match status" value="1"/>
</dbReference>
<dbReference type="InterPro" id="IPR011032">
    <property type="entry name" value="GroES-like_sf"/>
</dbReference>
<feature type="region of interest" description="Disordered" evidence="3">
    <location>
        <begin position="74"/>
        <end position="101"/>
    </location>
</feature>
<evidence type="ECO:0000256" key="3">
    <source>
        <dbReference type="SAM" id="MobiDB-lite"/>
    </source>
</evidence>
<dbReference type="InterPro" id="IPR013149">
    <property type="entry name" value="ADH-like_C"/>
</dbReference>
<dbReference type="Proteomes" id="UP001170481">
    <property type="component" value="Unassembled WGS sequence"/>
</dbReference>
<dbReference type="InterPro" id="IPR002364">
    <property type="entry name" value="Quin_OxRdtase/zeta-crystal_CS"/>
</dbReference>
<reference evidence="5" key="1">
    <citation type="submission" date="2023-07" db="EMBL/GenBank/DDBJ databases">
        <title>Genome content predicts the carbon catabolic preferences of heterotrophic bacteria.</title>
        <authorList>
            <person name="Gralka M."/>
        </authorList>
    </citation>
    <scope>NUCLEOTIDE SEQUENCE</scope>
    <source>
        <strain evidence="5">C2R13</strain>
    </source>
</reference>
<name>A0AAP4TVS2_9GAMM</name>
<dbReference type="Pfam" id="PF00107">
    <property type="entry name" value="ADH_zinc_N"/>
    <property type="match status" value="1"/>
</dbReference>
<dbReference type="CDD" id="cd08274">
    <property type="entry name" value="MDR9"/>
    <property type="match status" value="1"/>
</dbReference>
<evidence type="ECO:0000259" key="4">
    <source>
        <dbReference type="SMART" id="SM00829"/>
    </source>
</evidence>
<evidence type="ECO:0000313" key="5">
    <source>
        <dbReference type="EMBL" id="MDO6670693.1"/>
    </source>
</evidence>
<dbReference type="Gene3D" id="3.90.180.10">
    <property type="entry name" value="Medium-chain alcohol dehydrogenases, catalytic domain"/>
    <property type="match status" value="1"/>
</dbReference>
<dbReference type="RefSeq" id="WP_303592570.1">
    <property type="nucleotide sequence ID" value="NZ_JAUORK010000001.1"/>
</dbReference>
<evidence type="ECO:0000313" key="6">
    <source>
        <dbReference type="Proteomes" id="UP001170481"/>
    </source>
</evidence>
<dbReference type="Pfam" id="PF08240">
    <property type="entry name" value="ADH_N"/>
    <property type="match status" value="1"/>
</dbReference>
<evidence type="ECO:0000256" key="1">
    <source>
        <dbReference type="ARBA" id="ARBA00022857"/>
    </source>
</evidence>
<dbReference type="SUPFAM" id="SSF51735">
    <property type="entry name" value="NAD(P)-binding Rossmann-fold domains"/>
    <property type="match status" value="1"/>
</dbReference>
<dbReference type="InterPro" id="IPR020843">
    <property type="entry name" value="ER"/>
</dbReference>
<dbReference type="AlphaFoldDB" id="A0AAP4TVS2"/>
<comment type="caution">
    <text evidence="5">The sequence shown here is derived from an EMBL/GenBank/DDBJ whole genome shotgun (WGS) entry which is preliminary data.</text>
</comment>